<dbReference type="Proteomes" id="UP001352852">
    <property type="component" value="Unassembled WGS sequence"/>
</dbReference>
<evidence type="ECO:0000313" key="1">
    <source>
        <dbReference type="EMBL" id="MED6291697.1"/>
    </source>
</evidence>
<organism evidence="1 2">
    <name type="scientific">Characodon lateralis</name>
    <dbReference type="NCBI Taxonomy" id="208331"/>
    <lineage>
        <taxon>Eukaryota</taxon>
        <taxon>Metazoa</taxon>
        <taxon>Chordata</taxon>
        <taxon>Craniata</taxon>
        <taxon>Vertebrata</taxon>
        <taxon>Euteleostomi</taxon>
        <taxon>Actinopterygii</taxon>
        <taxon>Neopterygii</taxon>
        <taxon>Teleostei</taxon>
        <taxon>Neoteleostei</taxon>
        <taxon>Acanthomorphata</taxon>
        <taxon>Ovalentaria</taxon>
        <taxon>Atherinomorphae</taxon>
        <taxon>Cyprinodontiformes</taxon>
        <taxon>Goodeidae</taxon>
        <taxon>Characodon</taxon>
    </lineage>
</organism>
<protein>
    <submittedName>
        <fullName evidence="1">Uncharacterized protein</fullName>
    </submittedName>
</protein>
<accession>A0ABU7EXF8</accession>
<name>A0ABU7EXF8_9TELE</name>
<reference evidence="1 2" key="1">
    <citation type="submission" date="2021-06" db="EMBL/GenBank/DDBJ databases">
        <authorList>
            <person name="Palmer J.M."/>
        </authorList>
    </citation>
    <scope>NUCLEOTIDE SEQUENCE [LARGE SCALE GENOMIC DNA]</scope>
    <source>
        <strain evidence="1 2">CL_MEX2019</strain>
        <tissue evidence="1">Muscle</tissue>
    </source>
</reference>
<evidence type="ECO:0000313" key="2">
    <source>
        <dbReference type="Proteomes" id="UP001352852"/>
    </source>
</evidence>
<dbReference type="EMBL" id="JAHUTJ010068711">
    <property type="protein sequence ID" value="MED6291697.1"/>
    <property type="molecule type" value="Genomic_DNA"/>
</dbReference>
<sequence length="107" mass="12160">MTLENQLMLSINLVRVIGLSPNHLKTIILERERLFPGRKHLRLLPVFPVLDVPADSAQGQSMKLREMTNYPRAPSQTLQASVSMSRVKGHDTEPVWRFEGLKEKASL</sequence>
<comment type="caution">
    <text evidence="1">The sequence shown here is derived from an EMBL/GenBank/DDBJ whole genome shotgun (WGS) entry which is preliminary data.</text>
</comment>
<keyword evidence="2" id="KW-1185">Reference proteome</keyword>
<gene>
    <name evidence="1" type="ORF">CHARACLAT_026221</name>
</gene>
<proteinExistence type="predicted"/>